<evidence type="ECO:0000313" key="5">
    <source>
        <dbReference type="EMBL" id="CAB9506488.1"/>
    </source>
</evidence>
<evidence type="ECO:0000256" key="3">
    <source>
        <dbReference type="SAM" id="MobiDB-lite"/>
    </source>
</evidence>
<proteinExistence type="inferred from homology"/>
<feature type="region of interest" description="Disordered" evidence="3">
    <location>
        <begin position="29"/>
        <end position="57"/>
    </location>
</feature>
<protein>
    <submittedName>
        <fullName evidence="5">Peptidase C1A, papain</fullName>
    </submittedName>
</protein>
<feature type="region of interest" description="Disordered" evidence="3">
    <location>
        <begin position="115"/>
        <end position="137"/>
    </location>
</feature>
<dbReference type="PANTHER" id="PTHR12411">
    <property type="entry name" value="CYSTEINE PROTEASE FAMILY C1-RELATED"/>
    <property type="match status" value="1"/>
</dbReference>
<keyword evidence="6" id="KW-1185">Reference proteome</keyword>
<accession>A0A9N8HDQ5</accession>
<dbReference type="Proteomes" id="UP001153069">
    <property type="component" value="Unassembled WGS sequence"/>
</dbReference>
<dbReference type="Gene3D" id="1.10.3680.10">
    <property type="entry name" value="TerB-like"/>
    <property type="match status" value="1"/>
</dbReference>
<dbReference type="SUPFAM" id="SSF158682">
    <property type="entry name" value="TerB-like"/>
    <property type="match status" value="1"/>
</dbReference>
<feature type="domain" description="Peptidase C1A papain C-terminal" evidence="4">
    <location>
        <begin position="55"/>
        <end position="298"/>
    </location>
</feature>
<comment type="caution">
    <text evidence="5">The sequence shown here is derived from an EMBL/GenBank/DDBJ whole genome shotgun (WGS) entry which is preliminary data.</text>
</comment>
<dbReference type="InterPro" id="IPR038765">
    <property type="entry name" value="Papain-like_cys_pep_sf"/>
</dbReference>
<dbReference type="SMART" id="SM00645">
    <property type="entry name" value="Pept_C1"/>
    <property type="match status" value="1"/>
</dbReference>
<dbReference type="Gene3D" id="1.10.101.10">
    <property type="entry name" value="PGBD-like superfamily/PGBD"/>
    <property type="match status" value="1"/>
</dbReference>
<dbReference type="InterPro" id="IPR000668">
    <property type="entry name" value="Peptidase_C1A_C"/>
</dbReference>
<sequence length="547" mass="61946">MPNKYGQKQQKINYLVNVVTGQFRSIGGAIAHPNPEKEKEFGKDYEPTRYQPDELPPAVDMRPFMTTVENQAGANSCAANAIVGGYEYIMKRNGVSIDFSRLFVYYNARVKAMEEEEKAEDDDDEGEEKQEGQLEDEGSHIGLGLQSLIDLGVCREKTWGYDLGEDDFTVVRVNDKPSEDSYKEAEHLKNVSQFQFEQPERVKVDLFTMKHCLAEGYPIVIGVSLYENFDYVDYSKTGRVPMPNLEGAKTRDSHGHHALLVVGYKDSAEHFIVRNSWGESWGDGGYCYMPYKYIANPIFCSEDCWIVKGNHANKEERTDYSQGIWDDKDEPFGPEFYEEYDPPQDVKMFSLNEAILSLCYQGACVDGMSEEESEAVERLFDEYGLGDDYGDKMDALIASQGFDAWRAAAVQIVMAHKEAARAFRISADFAFLDGKLTHEEFEYWKKLGKELKLPDEYVADTFATLLQEQPDTVSLVLPAPLKLHSRGVAVEQLQKGLTDAGYPVQVNGFFGKPTKQAVRSFQKDKGLKKDGIVGQKTWEVLFENDEE</sequence>
<dbReference type="InterPro" id="IPR029024">
    <property type="entry name" value="TerB-like"/>
</dbReference>
<dbReference type="GO" id="GO:0008234">
    <property type="term" value="F:cysteine-type peptidase activity"/>
    <property type="evidence" value="ECO:0007669"/>
    <property type="project" value="InterPro"/>
</dbReference>
<dbReference type="InterPro" id="IPR002477">
    <property type="entry name" value="Peptidoglycan-bd-like"/>
</dbReference>
<comment type="similarity">
    <text evidence="1">Belongs to the peptidase C1 family.</text>
</comment>
<dbReference type="InterPro" id="IPR036366">
    <property type="entry name" value="PGBDSf"/>
</dbReference>
<gene>
    <name evidence="5" type="ORF">SEMRO_268_G103790.1</name>
</gene>
<keyword evidence="2" id="KW-0865">Zymogen</keyword>
<feature type="compositionally biased region" description="Basic and acidic residues" evidence="3">
    <location>
        <begin position="34"/>
        <end position="47"/>
    </location>
</feature>
<name>A0A9N8HDQ5_9STRA</name>
<dbReference type="InterPro" id="IPR013128">
    <property type="entry name" value="Peptidase_C1A"/>
</dbReference>
<evidence type="ECO:0000313" key="6">
    <source>
        <dbReference type="Proteomes" id="UP001153069"/>
    </source>
</evidence>
<dbReference type="EMBL" id="CAICTM010000267">
    <property type="protein sequence ID" value="CAB9506488.1"/>
    <property type="molecule type" value="Genomic_DNA"/>
</dbReference>
<dbReference type="AlphaFoldDB" id="A0A9N8HDQ5"/>
<dbReference type="InterPro" id="IPR036365">
    <property type="entry name" value="PGBD-like_sf"/>
</dbReference>
<dbReference type="Gene3D" id="3.90.70.10">
    <property type="entry name" value="Cysteine proteinases"/>
    <property type="match status" value="1"/>
</dbReference>
<evidence type="ECO:0000256" key="1">
    <source>
        <dbReference type="ARBA" id="ARBA00008455"/>
    </source>
</evidence>
<dbReference type="SUPFAM" id="SSF54001">
    <property type="entry name" value="Cysteine proteinases"/>
    <property type="match status" value="1"/>
</dbReference>
<feature type="compositionally biased region" description="Acidic residues" evidence="3">
    <location>
        <begin position="115"/>
        <end position="136"/>
    </location>
</feature>
<evidence type="ECO:0000256" key="2">
    <source>
        <dbReference type="ARBA" id="ARBA00023145"/>
    </source>
</evidence>
<dbReference type="Pfam" id="PF01471">
    <property type="entry name" value="PG_binding_1"/>
    <property type="match status" value="1"/>
</dbReference>
<dbReference type="SUPFAM" id="SSF47090">
    <property type="entry name" value="PGBD-like"/>
    <property type="match status" value="1"/>
</dbReference>
<organism evidence="5 6">
    <name type="scientific">Seminavis robusta</name>
    <dbReference type="NCBI Taxonomy" id="568900"/>
    <lineage>
        <taxon>Eukaryota</taxon>
        <taxon>Sar</taxon>
        <taxon>Stramenopiles</taxon>
        <taxon>Ochrophyta</taxon>
        <taxon>Bacillariophyta</taxon>
        <taxon>Bacillariophyceae</taxon>
        <taxon>Bacillariophycidae</taxon>
        <taxon>Naviculales</taxon>
        <taxon>Naviculaceae</taxon>
        <taxon>Seminavis</taxon>
    </lineage>
</organism>
<dbReference type="GO" id="GO:0006508">
    <property type="term" value="P:proteolysis"/>
    <property type="evidence" value="ECO:0007669"/>
    <property type="project" value="InterPro"/>
</dbReference>
<evidence type="ECO:0000259" key="4">
    <source>
        <dbReference type="SMART" id="SM00645"/>
    </source>
</evidence>
<dbReference type="OrthoDB" id="640249at2759"/>
<dbReference type="CDD" id="cd02619">
    <property type="entry name" value="Peptidase_C1"/>
    <property type="match status" value="1"/>
</dbReference>
<reference evidence="5" key="1">
    <citation type="submission" date="2020-06" db="EMBL/GenBank/DDBJ databases">
        <authorList>
            <consortium name="Plant Systems Biology data submission"/>
        </authorList>
    </citation>
    <scope>NUCLEOTIDE SEQUENCE</scope>
    <source>
        <strain evidence="5">D6</strain>
    </source>
</reference>
<dbReference type="Pfam" id="PF00112">
    <property type="entry name" value="Peptidase_C1"/>
    <property type="match status" value="1"/>
</dbReference>